<organism evidence="1 2">
    <name type="scientific">Pseudomonas putida</name>
    <name type="common">Arthrobacter siderocapsulatus</name>
    <dbReference type="NCBI Taxonomy" id="303"/>
    <lineage>
        <taxon>Bacteria</taxon>
        <taxon>Pseudomonadati</taxon>
        <taxon>Pseudomonadota</taxon>
        <taxon>Gammaproteobacteria</taxon>
        <taxon>Pseudomonadales</taxon>
        <taxon>Pseudomonadaceae</taxon>
        <taxon>Pseudomonas</taxon>
    </lineage>
</organism>
<accession>A0A1Q9QYF4</accession>
<name>A0A1Q9QYF4_PSEPU</name>
<dbReference type="AlphaFoldDB" id="A0A1Q9QYF4"/>
<gene>
    <name evidence="1" type="ORF">PSEMO_49500</name>
</gene>
<sequence>MLHSAYGLQLMITLTLEAAQATPAGQASATADFELIVSHAHLYAPATQGAPTVRISYGPAEPAVGLVRYVVKVDGKEGPFTGMFISENDKEQSGRIEVDYRFLDSWRGTWPVKVHIHAIHNFQEVAVGEVVLHNLRTGLLPAVRAEWKSPPAGEPIRIPTDKPIYVVALVSFYDENDARLPYNEPVYWQWSVDLPVPYDGIAMLKHVIEVTPQARPGQFELLGSESQGVTSRMTFTLV</sequence>
<dbReference type="Proteomes" id="UP000186736">
    <property type="component" value="Unassembled WGS sequence"/>
</dbReference>
<dbReference type="RefSeq" id="WP_075805663.1">
    <property type="nucleotide sequence ID" value="NZ_MKZO01000049.1"/>
</dbReference>
<evidence type="ECO:0000313" key="1">
    <source>
        <dbReference type="EMBL" id="OLS60174.1"/>
    </source>
</evidence>
<comment type="caution">
    <text evidence="1">The sequence shown here is derived from an EMBL/GenBank/DDBJ whole genome shotgun (WGS) entry which is preliminary data.</text>
</comment>
<evidence type="ECO:0000313" key="2">
    <source>
        <dbReference type="Proteomes" id="UP000186736"/>
    </source>
</evidence>
<dbReference type="EMBL" id="MKZO01000049">
    <property type="protein sequence ID" value="OLS60174.1"/>
    <property type="molecule type" value="Genomic_DNA"/>
</dbReference>
<protein>
    <submittedName>
        <fullName evidence="1">Uncharacterized protein</fullName>
    </submittedName>
</protein>
<proteinExistence type="predicted"/>
<reference evidence="1 2" key="1">
    <citation type="submission" date="2016-10" db="EMBL/GenBank/DDBJ databases">
        <title>Genome Sequence of Pseudomonas putida GM4FR.</title>
        <authorList>
            <person name="Poehlein A."/>
            <person name="Wemheuer F."/>
            <person name="Hollensteiner J."/>
            <person name="Wemheuer B."/>
        </authorList>
    </citation>
    <scope>NUCLEOTIDE SEQUENCE [LARGE SCALE GENOMIC DNA]</scope>
    <source>
        <strain evidence="1 2">GM4FR</strain>
    </source>
</reference>